<dbReference type="EMBL" id="BMBA01000002">
    <property type="protein sequence ID" value="GFZ31616.1"/>
    <property type="molecule type" value="Genomic_DNA"/>
</dbReference>
<protein>
    <submittedName>
        <fullName evidence="1">Uncharacterized protein</fullName>
    </submittedName>
</protein>
<dbReference type="Proteomes" id="UP000663802">
    <property type="component" value="Unassembled WGS sequence"/>
</dbReference>
<organism evidence="1 2">
    <name type="scientific">Clostridium zeae</name>
    <dbReference type="NCBI Taxonomy" id="2759022"/>
    <lineage>
        <taxon>Bacteria</taxon>
        <taxon>Bacillati</taxon>
        <taxon>Bacillota</taxon>
        <taxon>Clostridia</taxon>
        <taxon>Eubacteriales</taxon>
        <taxon>Clostridiaceae</taxon>
        <taxon>Clostridium</taxon>
    </lineage>
</organism>
<keyword evidence="2" id="KW-1185">Reference proteome</keyword>
<dbReference type="RefSeq" id="WP_206869925.1">
    <property type="nucleotide sequence ID" value="NZ_BMBA01000002.1"/>
</dbReference>
<evidence type="ECO:0000313" key="2">
    <source>
        <dbReference type="Proteomes" id="UP000663802"/>
    </source>
</evidence>
<evidence type="ECO:0000313" key="1">
    <source>
        <dbReference type="EMBL" id="GFZ31616.1"/>
    </source>
</evidence>
<accession>A0ABQ1EA46</accession>
<comment type="caution">
    <text evidence="1">The sequence shown here is derived from an EMBL/GenBank/DDBJ whole genome shotgun (WGS) entry which is preliminary data.</text>
</comment>
<gene>
    <name evidence="1" type="ORF">CSC2_21420</name>
</gene>
<sequence>MSTAADRIKVILDRKKWSKNDLDVSWVQLSKLLVIKNQLIVIIKGNTIDEPVWAKVENLKEMNGELILYYDGEYETVLTEDEYSEYKEYIGKEEWEALFSIDSLKKLTDMNLIDDKGFYLEMHGNMRKTENAGDIQKYEEVNKELMMK</sequence>
<proteinExistence type="predicted"/>
<name>A0ABQ1EA46_9CLOT</name>
<reference evidence="1 2" key="1">
    <citation type="journal article" date="2021" name="Int. J. Syst. Evol. Microbiol.">
        <title>Clostridium zeae sp. nov., isolated from corn silage.</title>
        <authorList>
            <person name="Kobayashi H."/>
            <person name="Tanizawa Y."/>
            <person name="Yagura M."/>
            <person name="Sakamoto M."/>
            <person name="Ohkuma M."/>
            <person name="Tohno M."/>
        </authorList>
    </citation>
    <scope>NUCLEOTIDE SEQUENCE [LARGE SCALE GENOMIC DNA]</scope>
    <source>
        <strain evidence="1 2">CSC2</strain>
    </source>
</reference>